<feature type="transmembrane region" description="Helical" evidence="10">
    <location>
        <begin position="183"/>
        <end position="207"/>
    </location>
</feature>
<feature type="domain" description="Major facilitator superfamily (MFS) profile" evidence="11">
    <location>
        <begin position="185"/>
        <end position="589"/>
    </location>
</feature>
<dbReference type="FunFam" id="1.20.1250.20:FF:000058">
    <property type="entry name" value="ascorbate transporter, chloroplastic isoform X1"/>
    <property type="match status" value="1"/>
</dbReference>
<keyword evidence="3" id="KW-0150">Chloroplast</keyword>
<dbReference type="AlphaFoldDB" id="A0A1Y1HXS7"/>
<dbReference type="InterPro" id="IPR011701">
    <property type="entry name" value="MFS"/>
</dbReference>
<dbReference type="InterPro" id="IPR036259">
    <property type="entry name" value="MFS_trans_sf"/>
</dbReference>
<keyword evidence="8 10" id="KW-0472">Membrane</keyword>
<dbReference type="EMBL" id="DF237098">
    <property type="protein sequence ID" value="GAQ83470.1"/>
    <property type="molecule type" value="Genomic_DNA"/>
</dbReference>
<dbReference type="CDD" id="cd17380">
    <property type="entry name" value="MFS_SLC17A9_like"/>
    <property type="match status" value="1"/>
</dbReference>
<keyword evidence="5 10" id="KW-0812">Transmembrane</keyword>
<dbReference type="OrthoDB" id="2250022at2759"/>
<dbReference type="Gene3D" id="1.20.1250.20">
    <property type="entry name" value="MFS general substrate transporter like domains"/>
    <property type="match status" value="2"/>
</dbReference>
<keyword evidence="7 10" id="KW-1133">Transmembrane helix</keyword>
<feature type="transmembrane region" description="Helical" evidence="10">
    <location>
        <begin position="337"/>
        <end position="356"/>
    </location>
</feature>
<comment type="similarity">
    <text evidence="9">Belongs to the major facilitator superfamily. Sodium/anion cotransporter (TC 2.A.1.14) family.</text>
</comment>
<evidence type="ECO:0000256" key="6">
    <source>
        <dbReference type="ARBA" id="ARBA00022946"/>
    </source>
</evidence>
<protein>
    <submittedName>
        <fullName evidence="12">Phosphate transporter</fullName>
    </submittedName>
</protein>
<evidence type="ECO:0000313" key="12">
    <source>
        <dbReference type="EMBL" id="GAQ83470.1"/>
    </source>
</evidence>
<dbReference type="GO" id="GO:0042170">
    <property type="term" value="C:plastid membrane"/>
    <property type="evidence" value="ECO:0007669"/>
    <property type="project" value="UniProtKB-ARBA"/>
</dbReference>
<sequence>MAETGLHCIPAPSPLARGFQRAPVCGTGRGPGAVHLSTFYPVVSSPNHNGITVNRSVNPVHRTFFLAAHSCMHAASKGHHSLPPASRRASPAASCSSKIHSIRSSPLGTQSGFNRFDPLSSTTLTAAKPGQFSKLRGRFRTKAVSTETDEGVDEKSEQGDELPIEVVDGAEAVLKGDGLPKRWVIVGLCFTAFLLCNMDRVNMSIAILPMSQDYGWDSQTVGVVQSSFFWGYLLTQVAGGVWADRIGGKKVLGFGVVWWSVATVLTPFAAKLGLPALLAARACMGVGEGVAMPAMNNLLARWVPKTERSRALALVYSGMYLGSVTGLGISPSFIHQFGWPSVFYSFGSLGAVWAVVWSRNAYSTPFDDPNISQSEKDYISQNVVKSSKVQKIPWRLLLSKPPVWAIISCHFCHNWGTFILLTWMPTYYHDVLGFNLTESGIYSVLPWLTMAVCSNTGGWIADTLVSRGYSITFVRKAMQSIGFLGPALCLSQLSSIHDPKLAVLCMMLSQGSDAFSQSGLYSNHQDIGPRYSGVLLGMSNTAGVLAGVLGTAATGYILQNGSWDEVFTVAVGLYLVGTVIWNVFATGEKIFD</sequence>
<evidence type="ECO:0000256" key="1">
    <source>
        <dbReference type="ARBA" id="ARBA00004141"/>
    </source>
</evidence>
<dbReference type="OMA" id="ECEYIQK"/>
<feature type="transmembrane region" description="Helical" evidence="10">
    <location>
        <begin position="227"/>
        <end position="244"/>
    </location>
</feature>
<dbReference type="Pfam" id="PF07690">
    <property type="entry name" value="MFS_1"/>
    <property type="match status" value="1"/>
</dbReference>
<dbReference type="InterPro" id="IPR044777">
    <property type="entry name" value="SLC17A9-like"/>
</dbReference>
<accession>A0A1Y1HXS7</accession>
<evidence type="ECO:0000259" key="11">
    <source>
        <dbReference type="PROSITE" id="PS50850"/>
    </source>
</evidence>
<feature type="transmembrane region" description="Helical" evidence="10">
    <location>
        <begin position="276"/>
        <end position="299"/>
    </location>
</feature>
<feature type="transmembrane region" description="Helical" evidence="10">
    <location>
        <begin position="533"/>
        <end position="554"/>
    </location>
</feature>
<dbReference type="GO" id="GO:0005315">
    <property type="term" value="F:phosphate transmembrane transporter activity"/>
    <property type="evidence" value="ECO:0007669"/>
    <property type="project" value="UniProtKB-ARBA"/>
</dbReference>
<evidence type="ECO:0000256" key="3">
    <source>
        <dbReference type="ARBA" id="ARBA00022528"/>
    </source>
</evidence>
<dbReference type="InterPro" id="IPR050382">
    <property type="entry name" value="MFS_Na/Anion_cotransporter"/>
</dbReference>
<evidence type="ECO:0000256" key="9">
    <source>
        <dbReference type="ARBA" id="ARBA00024362"/>
    </source>
</evidence>
<keyword evidence="4" id="KW-0934">Plastid</keyword>
<evidence type="ECO:0000256" key="7">
    <source>
        <dbReference type="ARBA" id="ARBA00022989"/>
    </source>
</evidence>
<dbReference type="PANTHER" id="PTHR11662:SF446">
    <property type="entry name" value="SODIUM-DEPENDENT PHOSPHATE TRANSPORT PROTEIN 1, CHLOROPLASTIC"/>
    <property type="match status" value="1"/>
</dbReference>
<evidence type="ECO:0000256" key="5">
    <source>
        <dbReference type="ARBA" id="ARBA00022692"/>
    </source>
</evidence>
<evidence type="ECO:0000256" key="2">
    <source>
        <dbReference type="ARBA" id="ARBA00004229"/>
    </source>
</evidence>
<evidence type="ECO:0000313" key="13">
    <source>
        <dbReference type="Proteomes" id="UP000054558"/>
    </source>
</evidence>
<feature type="transmembrane region" description="Helical" evidence="10">
    <location>
        <begin position="311"/>
        <end position="331"/>
    </location>
</feature>
<dbReference type="PANTHER" id="PTHR11662">
    <property type="entry name" value="SOLUTE CARRIER FAMILY 17"/>
    <property type="match status" value="1"/>
</dbReference>
<feature type="transmembrane region" description="Helical" evidence="10">
    <location>
        <begin position="444"/>
        <end position="465"/>
    </location>
</feature>
<dbReference type="Proteomes" id="UP000054558">
    <property type="component" value="Unassembled WGS sequence"/>
</dbReference>
<evidence type="ECO:0000256" key="4">
    <source>
        <dbReference type="ARBA" id="ARBA00022640"/>
    </source>
</evidence>
<gene>
    <name evidence="12" type="ORF">KFL_001490100</name>
</gene>
<feature type="transmembrane region" description="Helical" evidence="10">
    <location>
        <begin position="566"/>
        <end position="584"/>
    </location>
</feature>
<dbReference type="FunFam" id="1.20.1250.20:FF:000086">
    <property type="entry name" value="ascorbate transporter, chloroplastic isoform X2"/>
    <property type="match status" value="1"/>
</dbReference>
<dbReference type="STRING" id="105231.A0A1Y1HXS7"/>
<evidence type="ECO:0000256" key="10">
    <source>
        <dbReference type="SAM" id="Phobius"/>
    </source>
</evidence>
<dbReference type="SUPFAM" id="SSF103473">
    <property type="entry name" value="MFS general substrate transporter"/>
    <property type="match status" value="1"/>
</dbReference>
<dbReference type="PROSITE" id="PS50850">
    <property type="entry name" value="MFS"/>
    <property type="match status" value="1"/>
</dbReference>
<reference evidence="12 13" key="1">
    <citation type="journal article" date="2014" name="Nat. Commun.">
        <title>Klebsormidium flaccidum genome reveals primary factors for plant terrestrial adaptation.</title>
        <authorList>
            <person name="Hori K."/>
            <person name="Maruyama F."/>
            <person name="Fujisawa T."/>
            <person name="Togashi T."/>
            <person name="Yamamoto N."/>
            <person name="Seo M."/>
            <person name="Sato S."/>
            <person name="Yamada T."/>
            <person name="Mori H."/>
            <person name="Tajima N."/>
            <person name="Moriyama T."/>
            <person name="Ikeuchi M."/>
            <person name="Watanabe M."/>
            <person name="Wada H."/>
            <person name="Kobayashi K."/>
            <person name="Saito M."/>
            <person name="Masuda T."/>
            <person name="Sasaki-Sekimoto Y."/>
            <person name="Mashiguchi K."/>
            <person name="Awai K."/>
            <person name="Shimojima M."/>
            <person name="Masuda S."/>
            <person name="Iwai M."/>
            <person name="Nobusawa T."/>
            <person name="Narise T."/>
            <person name="Kondo S."/>
            <person name="Saito H."/>
            <person name="Sato R."/>
            <person name="Murakawa M."/>
            <person name="Ihara Y."/>
            <person name="Oshima-Yamada Y."/>
            <person name="Ohtaka K."/>
            <person name="Satoh M."/>
            <person name="Sonobe K."/>
            <person name="Ishii M."/>
            <person name="Ohtani R."/>
            <person name="Kanamori-Sato M."/>
            <person name="Honoki R."/>
            <person name="Miyazaki D."/>
            <person name="Mochizuki H."/>
            <person name="Umetsu J."/>
            <person name="Higashi K."/>
            <person name="Shibata D."/>
            <person name="Kamiya Y."/>
            <person name="Sato N."/>
            <person name="Nakamura Y."/>
            <person name="Tabata S."/>
            <person name="Ida S."/>
            <person name="Kurokawa K."/>
            <person name="Ohta H."/>
        </authorList>
    </citation>
    <scope>NUCLEOTIDE SEQUENCE [LARGE SCALE GENOMIC DNA]</scope>
    <source>
        <strain evidence="12 13">NIES-2285</strain>
    </source>
</reference>
<keyword evidence="6" id="KW-0809">Transit peptide</keyword>
<feature type="transmembrane region" description="Helical" evidence="10">
    <location>
        <begin position="403"/>
        <end position="424"/>
    </location>
</feature>
<name>A0A1Y1HXS7_KLENI</name>
<keyword evidence="13" id="KW-1185">Reference proteome</keyword>
<evidence type="ECO:0000256" key="8">
    <source>
        <dbReference type="ARBA" id="ARBA00023136"/>
    </source>
</evidence>
<dbReference type="InterPro" id="IPR020846">
    <property type="entry name" value="MFS_dom"/>
</dbReference>
<proteinExistence type="inferred from homology"/>
<comment type="subcellular location">
    <subcellularLocation>
        <location evidence="1">Membrane</location>
        <topology evidence="1">Multi-pass membrane protein</topology>
    </subcellularLocation>
    <subcellularLocation>
        <location evidence="2">Plastid</location>
        <location evidence="2">Chloroplast</location>
    </subcellularLocation>
</comment>
<dbReference type="GO" id="GO:0009507">
    <property type="term" value="C:chloroplast"/>
    <property type="evidence" value="ECO:0007669"/>
    <property type="project" value="UniProtKB-SubCell"/>
</dbReference>
<organism evidence="12 13">
    <name type="scientific">Klebsormidium nitens</name>
    <name type="common">Green alga</name>
    <name type="synonym">Ulothrix nitens</name>
    <dbReference type="NCBI Taxonomy" id="105231"/>
    <lineage>
        <taxon>Eukaryota</taxon>
        <taxon>Viridiplantae</taxon>
        <taxon>Streptophyta</taxon>
        <taxon>Klebsormidiophyceae</taxon>
        <taxon>Klebsormidiales</taxon>
        <taxon>Klebsormidiaceae</taxon>
        <taxon>Klebsormidium</taxon>
    </lineage>
</organism>
<feature type="transmembrane region" description="Helical" evidence="10">
    <location>
        <begin position="251"/>
        <end position="270"/>
    </location>
</feature>